<dbReference type="InterPro" id="IPR006102">
    <property type="entry name" value="Ig-like_GH2"/>
</dbReference>
<evidence type="ECO:0000313" key="15">
    <source>
        <dbReference type="EMBL" id="KAJ3647610.1"/>
    </source>
</evidence>
<dbReference type="InterPro" id="IPR013783">
    <property type="entry name" value="Ig-like_fold"/>
</dbReference>
<dbReference type="Proteomes" id="UP001168821">
    <property type="component" value="Unassembled WGS sequence"/>
</dbReference>
<dbReference type="InterPro" id="IPR041625">
    <property type="entry name" value="Beta-mannosidase_Ig"/>
</dbReference>
<dbReference type="SUPFAM" id="SSF51445">
    <property type="entry name" value="(Trans)glycosidases"/>
    <property type="match status" value="1"/>
</dbReference>
<dbReference type="Gene3D" id="2.60.120.260">
    <property type="entry name" value="Galactose-binding domain-like"/>
    <property type="match status" value="1"/>
</dbReference>
<comment type="caution">
    <text evidence="15">The sequence shown here is derived from an EMBL/GenBank/DDBJ whole genome shotgun (WGS) entry which is preliminary data.</text>
</comment>
<feature type="domain" description="Beta-mannosidase-like galactose-binding" evidence="14">
    <location>
        <begin position="29"/>
        <end position="205"/>
    </location>
</feature>
<dbReference type="PANTHER" id="PTHR43730">
    <property type="entry name" value="BETA-MANNOSIDASE"/>
    <property type="match status" value="1"/>
</dbReference>
<dbReference type="Gene3D" id="2.60.40.10">
    <property type="entry name" value="Immunoglobulins"/>
    <property type="match status" value="2"/>
</dbReference>
<dbReference type="SUPFAM" id="SSF49785">
    <property type="entry name" value="Galactose-binding domain-like"/>
    <property type="match status" value="1"/>
</dbReference>
<evidence type="ECO:0000259" key="13">
    <source>
        <dbReference type="Pfam" id="PF17753"/>
    </source>
</evidence>
<dbReference type="FunFam" id="2.60.120.260:FF:000060">
    <property type="entry name" value="Probable beta-mannosidase"/>
    <property type="match status" value="1"/>
</dbReference>
<gene>
    <name evidence="15" type="ORF">Zmor_019478</name>
</gene>
<accession>A0AA38I1V7</accession>
<dbReference type="Gene3D" id="3.20.20.80">
    <property type="entry name" value="Glycosidases"/>
    <property type="match status" value="1"/>
</dbReference>
<keyword evidence="7" id="KW-0325">Glycoprotein</keyword>
<comment type="catalytic activity">
    <reaction evidence="1">
        <text>Hydrolysis of terminal, non-reducing beta-D-mannose residues in beta-D-mannosides.</text>
        <dbReference type="EC" id="3.2.1.25"/>
    </reaction>
</comment>
<feature type="signal peptide" evidence="11">
    <location>
        <begin position="1"/>
        <end position="19"/>
    </location>
</feature>
<dbReference type="InterPro" id="IPR008979">
    <property type="entry name" value="Galactose-bd-like_sf"/>
</dbReference>
<evidence type="ECO:0000256" key="3">
    <source>
        <dbReference type="ARBA" id="ARBA00007401"/>
    </source>
</evidence>
<keyword evidence="5 11" id="KW-0732">Signal</keyword>
<evidence type="ECO:0000256" key="9">
    <source>
        <dbReference type="ARBA" id="ARBA00023295"/>
    </source>
</evidence>
<comment type="subcellular location">
    <subcellularLocation>
        <location evidence="2">Lysosome</location>
    </subcellularLocation>
</comment>
<evidence type="ECO:0000256" key="7">
    <source>
        <dbReference type="ARBA" id="ARBA00023180"/>
    </source>
</evidence>
<feature type="domain" description="Beta-mannosidase Ig-fold" evidence="13">
    <location>
        <begin position="821"/>
        <end position="892"/>
    </location>
</feature>
<sequence>MAASVCVVLFVLSATFCSALQRQSLTGEWTLEGPGLEAPLSVTVPGGIFSNLMDRDVLDNVFFGSGDADSVWVGEGDWTYNLTFTVVEELLAHRVVSLVFEGLDTFATILINGNEVGTSENMFVRYTYNIKDQLQVGENELSVQFTSAVTRAAELAEDPNNPYVIPPECPDPSYNGICHANRVRKMQASFSWDWGPAFASTGIWKDVYLEGFDNAVIDYVVATPVKDADSDTWTVFITTYLDGGEPGPIAGTITTTLDLGDDSESVSMYVEPTPNQDFEVSIGLSLNITGDRVELWWPNGYGAQPLYNLTVGFVGETEEDEKTVRVGFRTIEVVQDELEQGLSFYFKVNDHPIFAKGSNEIPVNILPEKGLDQASIKFLMQSARDVHMNMLRVWGGGVYESDYFYDLADEYGLIIWQDFMFACAMYPADDAFLSNVGGEVRHQLKRLGSHPSIALWSGNNENEGALRDNWYGTSDNFDAFKQDYIKLYVDLIQSEVAQILPNVNFVTSSPSNGLETDQEDHVAQWPGNPLYGDVHFYDYQSDSWNVGTFPIPRFSSEYGYQSMPCIESWYTATESLDDLRPDSDFLNARQHHPDGNQQNVDLINLQLQLPDSSHENYVKAFVYFSQILQAQAIKTQTEHYRSFKGRLTDDGHGNTMGALYWQLNDVWVAPTWSGIDFTGRWKMLHYQAREFFNPMLITGRLTNDDVLEIYAILDALEVPDFTIKALMHIYVWDSLEPLVAIEYPVTLDPLTAVLVTTVDAPTALASVGCGDNYEEAKKNCFFHFHLLDENNNHLVPFNHLFPEKLRNVALPSANVQIESITATDEEGYEFDVVVTTDVVALFVWLDSHRIMGTFSANGFLHVLPSRTVHFTANEATTVEALTAELTVTHLRDPAYL</sequence>
<dbReference type="InterPro" id="IPR054593">
    <property type="entry name" value="Beta-mannosidase-like_N2"/>
</dbReference>
<dbReference type="FunFam" id="2.60.40.10:FF:000650">
    <property type="entry name" value="Mannosidase beta"/>
    <property type="match status" value="1"/>
</dbReference>
<feature type="chain" id="PRO_5041355931" description="beta-mannosidase" evidence="11">
    <location>
        <begin position="20"/>
        <end position="896"/>
    </location>
</feature>
<dbReference type="FunFam" id="3.20.20.80:FF:000035">
    <property type="entry name" value="Mannosidase beta"/>
    <property type="match status" value="1"/>
</dbReference>
<dbReference type="SUPFAM" id="SSF49303">
    <property type="entry name" value="beta-Galactosidase/glucuronidase domain"/>
    <property type="match status" value="1"/>
</dbReference>
<dbReference type="Pfam" id="PF00703">
    <property type="entry name" value="Glyco_hydro_2"/>
    <property type="match status" value="1"/>
</dbReference>
<evidence type="ECO:0000313" key="16">
    <source>
        <dbReference type="Proteomes" id="UP001168821"/>
    </source>
</evidence>
<feature type="domain" description="Glycoside hydrolase family 2 immunoglobulin-like beta-sandwich" evidence="12">
    <location>
        <begin position="217"/>
        <end position="329"/>
    </location>
</feature>
<keyword evidence="8" id="KW-0458">Lysosome</keyword>
<dbReference type="InterPro" id="IPR017853">
    <property type="entry name" value="GH"/>
</dbReference>
<evidence type="ECO:0000256" key="5">
    <source>
        <dbReference type="ARBA" id="ARBA00022729"/>
    </source>
</evidence>
<evidence type="ECO:0000256" key="4">
    <source>
        <dbReference type="ARBA" id="ARBA00012754"/>
    </source>
</evidence>
<evidence type="ECO:0000256" key="1">
    <source>
        <dbReference type="ARBA" id="ARBA00000829"/>
    </source>
</evidence>
<dbReference type="InterPro" id="IPR036156">
    <property type="entry name" value="Beta-gal/glucu_dom_sf"/>
</dbReference>
<keyword evidence="16" id="KW-1185">Reference proteome</keyword>
<dbReference type="AlphaFoldDB" id="A0AA38I1V7"/>
<keyword evidence="6" id="KW-0378">Hydrolase</keyword>
<evidence type="ECO:0000256" key="2">
    <source>
        <dbReference type="ARBA" id="ARBA00004371"/>
    </source>
</evidence>
<dbReference type="PANTHER" id="PTHR43730:SF1">
    <property type="entry name" value="BETA-MANNOSIDASE"/>
    <property type="match status" value="1"/>
</dbReference>
<dbReference type="EC" id="3.2.1.25" evidence="4"/>
<proteinExistence type="inferred from homology"/>
<organism evidence="15 16">
    <name type="scientific">Zophobas morio</name>
    <dbReference type="NCBI Taxonomy" id="2755281"/>
    <lineage>
        <taxon>Eukaryota</taxon>
        <taxon>Metazoa</taxon>
        <taxon>Ecdysozoa</taxon>
        <taxon>Arthropoda</taxon>
        <taxon>Hexapoda</taxon>
        <taxon>Insecta</taxon>
        <taxon>Pterygota</taxon>
        <taxon>Neoptera</taxon>
        <taxon>Endopterygota</taxon>
        <taxon>Coleoptera</taxon>
        <taxon>Polyphaga</taxon>
        <taxon>Cucujiformia</taxon>
        <taxon>Tenebrionidae</taxon>
        <taxon>Zophobas</taxon>
    </lineage>
</organism>
<evidence type="ECO:0000259" key="12">
    <source>
        <dbReference type="Pfam" id="PF00703"/>
    </source>
</evidence>
<dbReference type="GO" id="GO:0006516">
    <property type="term" value="P:glycoprotein catabolic process"/>
    <property type="evidence" value="ECO:0007669"/>
    <property type="project" value="TreeGrafter"/>
</dbReference>
<dbReference type="GO" id="GO:0005764">
    <property type="term" value="C:lysosome"/>
    <property type="evidence" value="ECO:0007669"/>
    <property type="project" value="UniProtKB-SubCell"/>
</dbReference>
<evidence type="ECO:0000259" key="14">
    <source>
        <dbReference type="Pfam" id="PF22666"/>
    </source>
</evidence>
<dbReference type="Pfam" id="PF17753">
    <property type="entry name" value="Ig_mannosidase"/>
    <property type="match status" value="1"/>
</dbReference>
<reference evidence="15" key="1">
    <citation type="journal article" date="2023" name="G3 (Bethesda)">
        <title>Whole genome assemblies of Zophobas morio and Tenebrio molitor.</title>
        <authorList>
            <person name="Kaur S."/>
            <person name="Stinson S.A."/>
            <person name="diCenzo G.C."/>
        </authorList>
    </citation>
    <scope>NUCLEOTIDE SEQUENCE</scope>
    <source>
        <strain evidence="15">QUZm001</strain>
    </source>
</reference>
<name>A0AA38I1V7_9CUCU</name>
<evidence type="ECO:0000256" key="10">
    <source>
        <dbReference type="ARBA" id="ARBA00033445"/>
    </source>
</evidence>
<comment type="similarity">
    <text evidence="3">Belongs to the glycosyl hydrolase 2 family.</text>
</comment>
<evidence type="ECO:0000256" key="8">
    <source>
        <dbReference type="ARBA" id="ARBA00023228"/>
    </source>
</evidence>
<dbReference type="Pfam" id="PF22666">
    <property type="entry name" value="Glyco_hydro_2_N2"/>
    <property type="match status" value="1"/>
</dbReference>
<keyword evidence="9" id="KW-0326">Glycosidase</keyword>
<protein>
    <recommendedName>
        <fullName evidence="4">beta-mannosidase</fullName>
        <ecNumber evidence="4">3.2.1.25</ecNumber>
    </recommendedName>
    <alternativeName>
        <fullName evidence="10">Mannanase</fullName>
    </alternativeName>
</protein>
<evidence type="ECO:0000256" key="11">
    <source>
        <dbReference type="SAM" id="SignalP"/>
    </source>
</evidence>
<evidence type="ECO:0000256" key="6">
    <source>
        <dbReference type="ARBA" id="ARBA00022801"/>
    </source>
</evidence>
<dbReference type="EMBL" id="JALNTZ010000006">
    <property type="protein sequence ID" value="KAJ3647610.1"/>
    <property type="molecule type" value="Genomic_DNA"/>
</dbReference>
<dbReference type="GO" id="GO:0004567">
    <property type="term" value="F:beta-mannosidase activity"/>
    <property type="evidence" value="ECO:0007669"/>
    <property type="project" value="UniProtKB-EC"/>
</dbReference>
<dbReference type="InterPro" id="IPR050887">
    <property type="entry name" value="Beta-mannosidase_GH2"/>
</dbReference>
<dbReference type="GO" id="GO:0005975">
    <property type="term" value="P:carbohydrate metabolic process"/>
    <property type="evidence" value="ECO:0007669"/>
    <property type="project" value="InterPro"/>
</dbReference>